<gene>
    <name evidence="3" type="primary">6053642</name>
    <name evidence="2" type="ORF">CpipJ_CPIJ019329</name>
</gene>
<dbReference type="VEuPathDB" id="VectorBase:CPIJ019329"/>
<reference evidence="3" key="2">
    <citation type="submission" date="2020-05" db="UniProtKB">
        <authorList>
            <consortium name="EnsemblMetazoa"/>
        </authorList>
    </citation>
    <scope>IDENTIFICATION</scope>
    <source>
        <strain evidence="3">JHB</strain>
    </source>
</reference>
<reference evidence="2" key="1">
    <citation type="submission" date="2007-03" db="EMBL/GenBank/DDBJ databases">
        <title>Annotation of Culex pipiens quinquefasciatus.</title>
        <authorList>
            <consortium name="The Broad Institute Genome Sequencing Platform"/>
            <person name="Atkinson P.W."/>
            <person name="Hemingway J."/>
            <person name="Christensen B.M."/>
            <person name="Higgs S."/>
            <person name="Kodira C."/>
            <person name="Hannick L."/>
            <person name="Megy K."/>
            <person name="O'Leary S."/>
            <person name="Pearson M."/>
            <person name="Haas B.J."/>
            <person name="Mauceli E."/>
            <person name="Wortman J.R."/>
            <person name="Lee N.H."/>
            <person name="Guigo R."/>
            <person name="Stanke M."/>
            <person name="Alvarado L."/>
            <person name="Amedeo P."/>
            <person name="Antoine C.H."/>
            <person name="Arensburger P."/>
            <person name="Bidwell S.L."/>
            <person name="Crawford M."/>
            <person name="Camaro F."/>
            <person name="Devon K."/>
            <person name="Engels R."/>
            <person name="Hammond M."/>
            <person name="Howarth C."/>
            <person name="Koehrsen M."/>
            <person name="Lawson D."/>
            <person name="Montgomery P."/>
            <person name="Nene V."/>
            <person name="Nusbaum C."/>
            <person name="Puiu D."/>
            <person name="Romero-Severson J."/>
            <person name="Severson D.W."/>
            <person name="Shumway M."/>
            <person name="Sisk P."/>
            <person name="Stolte C."/>
            <person name="Zeng Q."/>
            <person name="Eisenstadt E."/>
            <person name="Fraser-Liggett C."/>
            <person name="Strausberg R."/>
            <person name="Galagan J."/>
            <person name="Birren B."/>
            <person name="Collins F.H."/>
        </authorList>
    </citation>
    <scope>NUCLEOTIDE SEQUENCE [LARGE SCALE GENOMIC DNA]</scope>
    <source>
        <strain evidence="2">JHB</strain>
    </source>
</reference>
<protein>
    <submittedName>
        <fullName evidence="2 3">Uncharacterized protein</fullName>
    </submittedName>
</protein>
<accession>B0XJ72</accession>
<dbReference type="Proteomes" id="UP000002320">
    <property type="component" value="Unassembled WGS sequence"/>
</dbReference>
<feature type="compositionally biased region" description="Polar residues" evidence="1">
    <location>
        <begin position="9"/>
        <end position="21"/>
    </location>
</feature>
<dbReference type="EnsemblMetazoa" id="CPIJ019329-RA">
    <property type="protein sequence ID" value="CPIJ019329-PA"/>
    <property type="gene ID" value="CPIJ019329"/>
</dbReference>
<keyword evidence="4" id="KW-1185">Reference proteome</keyword>
<evidence type="ECO:0000313" key="4">
    <source>
        <dbReference type="Proteomes" id="UP000002320"/>
    </source>
</evidence>
<dbReference type="InParanoid" id="B0XJ72"/>
<evidence type="ECO:0000256" key="1">
    <source>
        <dbReference type="SAM" id="MobiDB-lite"/>
    </source>
</evidence>
<dbReference type="AlphaFoldDB" id="B0XJ72"/>
<organism>
    <name type="scientific">Culex quinquefasciatus</name>
    <name type="common">Southern house mosquito</name>
    <name type="synonym">Culex pungens</name>
    <dbReference type="NCBI Taxonomy" id="7176"/>
    <lineage>
        <taxon>Eukaryota</taxon>
        <taxon>Metazoa</taxon>
        <taxon>Ecdysozoa</taxon>
        <taxon>Arthropoda</taxon>
        <taxon>Hexapoda</taxon>
        <taxon>Insecta</taxon>
        <taxon>Pterygota</taxon>
        <taxon>Neoptera</taxon>
        <taxon>Endopterygota</taxon>
        <taxon>Diptera</taxon>
        <taxon>Nematocera</taxon>
        <taxon>Culicoidea</taxon>
        <taxon>Culicidae</taxon>
        <taxon>Culicinae</taxon>
        <taxon>Culicini</taxon>
        <taxon>Culex</taxon>
        <taxon>Culex</taxon>
    </lineage>
</organism>
<proteinExistence type="predicted"/>
<evidence type="ECO:0000313" key="3">
    <source>
        <dbReference type="EnsemblMetazoa" id="CPIJ019329-PA"/>
    </source>
</evidence>
<evidence type="ECO:0000313" key="2">
    <source>
        <dbReference type="EMBL" id="EDS30035.1"/>
    </source>
</evidence>
<dbReference type="KEGG" id="cqu:CpipJ_CPIJ019329"/>
<dbReference type="HOGENOM" id="CLU_2087152_0_0_1"/>
<feature type="region of interest" description="Disordered" evidence="1">
    <location>
        <begin position="1"/>
        <end position="21"/>
    </location>
</feature>
<name>B0XJ72_CULQU</name>
<sequence length="117" mass="12568">MVLLHRTRCSPSSDSSLKQPTTLPSKMKFLTILALIAVTLGAVLAANTAAVNGKSAAARGLKALNATKIAELSQKVKTLKLKYPNFTRNVTKFIREKPELVKLVKSVAPKVAKVAKN</sequence>
<dbReference type="EMBL" id="DS233445">
    <property type="protein sequence ID" value="EDS30035.1"/>
    <property type="molecule type" value="Genomic_DNA"/>
</dbReference>